<keyword evidence="2" id="KW-1185">Reference proteome</keyword>
<comment type="caution">
    <text evidence="1">The sequence shown here is derived from an EMBL/GenBank/DDBJ whole genome shotgun (WGS) entry which is preliminary data.</text>
</comment>
<dbReference type="EMBL" id="CAIX01000960">
    <property type="protein sequence ID" value="CCI11353.1"/>
    <property type="molecule type" value="Genomic_DNA"/>
</dbReference>
<proteinExistence type="predicted"/>
<dbReference type="InParanoid" id="A0A024FW15"/>
<name>A0A024FW15_9STRA</name>
<dbReference type="Proteomes" id="UP000053237">
    <property type="component" value="Unassembled WGS sequence"/>
</dbReference>
<evidence type="ECO:0000313" key="1">
    <source>
        <dbReference type="EMBL" id="CCI11353.1"/>
    </source>
</evidence>
<organism evidence="1 2">
    <name type="scientific">Albugo candida</name>
    <dbReference type="NCBI Taxonomy" id="65357"/>
    <lineage>
        <taxon>Eukaryota</taxon>
        <taxon>Sar</taxon>
        <taxon>Stramenopiles</taxon>
        <taxon>Oomycota</taxon>
        <taxon>Peronosporomycetes</taxon>
        <taxon>Albuginales</taxon>
        <taxon>Albuginaceae</taxon>
        <taxon>Albugo</taxon>
    </lineage>
</organism>
<evidence type="ECO:0000313" key="2">
    <source>
        <dbReference type="Proteomes" id="UP000053237"/>
    </source>
</evidence>
<dbReference type="AlphaFoldDB" id="A0A024FW15"/>
<accession>A0A024FW15</accession>
<protein>
    <submittedName>
        <fullName evidence="1">Uncharacterized protein</fullName>
    </submittedName>
</protein>
<reference evidence="1 2" key="1">
    <citation type="submission" date="2012-05" db="EMBL/GenBank/DDBJ databases">
        <title>Recombination and specialization in a pathogen metapopulation.</title>
        <authorList>
            <person name="Gardiner A."/>
            <person name="Kemen E."/>
            <person name="Schultz-Larsen T."/>
            <person name="MacLean D."/>
            <person name="Van Oosterhout C."/>
            <person name="Jones J.D.G."/>
        </authorList>
    </citation>
    <scope>NUCLEOTIDE SEQUENCE [LARGE SCALE GENOMIC DNA]</scope>
    <source>
        <strain evidence="1 2">Ac Nc2</strain>
    </source>
</reference>
<sequence length="70" mass="7531">MRSVTSDQCKSTKECRWSVYAPTGTQKEGTNDKVIEGSLGEGTEMTATNSGEANFKEIVSSYIFDASSSP</sequence>
<gene>
    <name evidence="1" type="ORF">BN9_127820</name>
</gene>